<evidence type="ECO:0000256" key="3">
    <source>
        <dbReference type="SAM" id="SignalP"/>
    </source>
</evidence>
<evidence type="ECO:0000259" key="4">
    <source>
        <dbReference type="Pfam" id="PF01464"/>
    </source>
</evidence>
<keyword evidence="3" id="KW-0732">Signal</keyword>
<comment type="similarity">
    <text evidence="1">Belongs to the transglycosylase Slt family.</text>
</comment>
<comment type="similarity">
    <text evidence="2">Belongs to the virb1 family.</text>
</comment>
<evidence type="ECO:0000256" key="1">
    <source>
        <dbReference type="ARBA" id="ARBA00007734"/>
    </source>
</evidence>
<dbReference type="Gene3D" id="1.10.530.10">
    <property type="match status" value="1"/>
</dbReference>
<sequence length="200" mass="21520">MKLLCILAACGACLALGPVAADSLSLSSKGRVAIFKNQLDVLDSRASAQYAGSAKLKPKIATVPTRAVAEGSPKRFTGKYRGQYLPLAKQVARKHGVPEDLFLRLVQQESGWNPGAVSHKGAIGLAQLMPGTARTLKVNPHVPEQNLDGGARYLRQQFNKFGNWRLALAAYNAGPGAVEKHAGIPPYRETRDYVRIIFGS</sequence>
<organism evidence="5 6">
    <name type="scientific">Palleronia pontilimi</name>
    <dbReference type="NCBI Taxonomy" id="1964209"/>
    <lineage>
        <taxon>Bacteria</taxon>
        <taxon>Pseudomonadati</taxon>
        <taxon>Pseudomonadota</taxon>
        <taxon>Alphaproteobacteria</taxon>
        <taxon>Rhodobacterales</taxon>
        <taxon>Roseobacteraceae</taxon>
        <taxon>Palleronia</taxon>
    </lineage>
</organism>
<comment type="caution">
    <text evidence="5">The sequence shown here is derived from an EMBL/GenBank/DDBJ whole genome shotgun (WGS) entry which is preliminary data.</text>
</comment>
<dbReference type="InterPro" id="IPR023346">
    <property type="entry name" value="Lysozyme-like_dom_sf"/>
</dbReference>
<keyword evidence="6" id="KW-1185">Reference proteome</keyword>
<dbReference type="InterPro" id="IPR008258">
    <property type="entry name" value="Transglycosylase_SLT_dom_1"/>
</dbReference>
<dbReference type="RefSeq" id="WP_198916053.1">
    <property type="nucleotide sequence ID" value="NZ_JAEKPD010000008.1"/>
</dbReference>
<dbReference type="Proteomes" id="UP000642488">
    <property type="component" value="Unassembled WGS sequence"/>
</dbReference>
<evidence type="ECO:0000313" key="6">
    <source>
        <dbReference type="Proteomes" id="UP000642488"/>
    </source>
</evidence>
<dbReference type="Pfam" id="PF01464">
    <property type="entry name" value="SLT"/>
    <property type="match status" value="1"/>
</dbReference>
<dbReference type="CDD" id="cd00254">
    <property type="entry name" value="LT-like"/>
    <property type="match status" value="1"/>
</dbReference>
<dbReference type="SUPFAM" id="SSF53955">
    <property type="entry name" value="Lysozyme-like"/>
    <property type="match status" value="1"/>
</dbReference>
<evidence type="ECO:0000313" key="5">
    <source>
        <dbReference type="EMBL" id="MBJ3762873.1"/>
    </source>
</evidence>
<gene>
    <name evidence="5" type="ORF">ILP92_08960</name>
</gene>
<evidence type="ECO:0000256" key="2">
    <source>
        <dbReference type="ARBA" id="ARBA00009387"/>
    </source>
</evidence>
<dbReference type="PANTHER" id="PTHR37423">
    <property type="entry name" value="SOLUBLE LYTIC MUREIN TRANSGLYCOSYLASE-RELATED"/>
    <property type="match status" value="1"/>
</dbReference>
<name>A0A934MCK0_9RHOB</name>
<feature type="domain" description="Transglycosylase SLT" evidence="4">
    <location>
        <begin position="88"/>
        <end position="184"/>
    </location>
</feature>
<dbReference type="EMBL" id="JAEKPD010000008">
    <property type="protein sequence ID" value="MBJ3762873.1"/>
    <property type="molecule type" value="Genomic_DNA"/>
</dbReference>
<feature type="chain" id="PRO_5037128058" evidence="3">
    <location>
        <begin position="21"/>
        <end position="200"/>
    </location>
</feature>
<proteinExistence type="inferred from homology"/>
<accession>A0A934MCK0</accession>
<feature type="signal peptide" evidence="3">
    <location>
        <begin position="1"/>
        <end position="20"/>
    </location>
</feature>
<dbReference type="AlphaFoldDB" id="A0A934MCK0"/>
<dbReference type="PANTHER" id="PTHR37423:SF2">
    <property type="entry name" value="MEMBRANE-BOUND LYTIC MUREIN TRANSGLYCOSYLASE C"/>
    <property type="match status" value="1"/>
</dbReference>
<protein>
    <submittedName>
        <fullName evidence="5">Lytic transglycosylase domain-containing protein</fullName>
    </submittedName>
</protein>
<reference evidence="5" key="1">
    <citation type="submission" date="2020-12" db="EMBL/GenBank/DDBJ databases">
        <title>Bacterial taxonomy.</title>
        <authorList>
            <person name="Pan X."/>
        </authorList>
    </citation>
    <scope>NUCLEOTIDE SEQUENCE</scope>
    <source>
        <strain evidence="5">KCTC 52957</strain>
    </source>
</reference>